<evidence type="ECO:0000313" key="3">
    <source>
        <dbReference type="Proteomes" id="UP001500483"/>
    </source>
</evidence>
<dbReference type="InterPro" id="IPR029069">
    <property type="entry name" value="HotDog_dom_sf"/>
</dbReference>
<protein>
    <recommendedName>
        <fullName evidence="4">Acyl-CoA thioesterase</fullName>
    </recommendedName>
</protein>
<reference evidence="2" key="1">
    <citation type="journal article" date="2014" name="Int. J. Syst. Evol. Microbiol.">
        <title>Complete genome of a new Firmicutes species belonging to the dominant human colonic microbiota ('Ruminococcus bicirculans') reveals two chromosomes and a selective capacity to utilize plant glucans.</title>
        <authorList>
            <consortium name="NISC Comparative Sequencing Program"/>
            <person name="Wegmann U."/>
            <person name="Louis P."/>
            <person name="Goesmann A."/>
            <person name="Henrissat B."/>
            <person name="Duncan S.H."/>
            <person name="Flint H.J."/>
        </authorList>
    </citation>
    <scope>NUCLEOTIDE SEQUENCE</scope>
    <source>
        <strain evidence="2">JCM 9687</strain>
    </source>
</reference>
<dbReference type="RefSeq" id="WP_344924614.1">
    <property type="nucleotide sequence ID" value="NZ_BAAAYK010000030.1"/>
</dbReference>
<proteinExistence type="predicted"/>
<evidence type="ECO:0008006" key="4">
    <source>
        <dbReference type="Google" id="ProtNLM"/>
    </source>
</evidence>
<organism evidence="2 3">
    <name type="scientific">Saccharopolyspora gregorii</name>
    <dbReference type="NCBI Taxonomy" id="33914"/>
    <lineage>
        <taxon>Bacteria</taxon>
        <taxon>Bacillati</taxon>
        <taxon>Actinomycetota</taxon>
        <taxon>Actinomycetes</taxon>
        <taxon>Pseudonocardiales</taxon>
        <taxon>Pseudonocardiaceae</taxon>
        <taxon>Saccharopolyspora</taxon>
    </lineage>
</organism>
<reference evidence="2" key="3">
    <citation type="submission" date="2023-12" db="EMBL/GenBank/DDBJ databases">
        <authorList>
            <person name="Sun Q."/>
            <person name="Inoue M."/>
        </authorList>
    </citation>
    <scope>NUCLEOTIDE SEQUENCE</scope>
    <source>
        <strain evidence="2">JCM 9687</strain>
    </source>
</reference>
<accession>A0ABP6RP98</accession>
<comment type="caution">
    <text evidence="2">The sequence shown here is derived from an EMBL/GenBank/DDBJ whole genome shotgun (WGS) entry which is preliminary data.</text>
</comment>
<keyword evidence="3" id="KW-1185">Reference proteome</keyword>
<dbReference type="SUPFAM" id="SSF54637">
    <property type="entry name" value="Thioesterase/thiol ester dehydrase-isomerase"/>
    <property type="match status" value="1"/>
</dbReference>
<name>A0ABP6RP98_9PSEU</name>
<evidence type="ECO:0000313" key="1">
    <source>
        <dbReference type="EMBL" id="GAA3354192.1"/>
    </source>
</evidence>
<dbReference type="EMBL" id="BAAAYK010000030">
    <property type="protein sequence ID" value="GAA3354192.1"/>
    <property type="molecule type" value="Genomic_DNA"/>
</dbReference>
<evidence type="ECO:0000313" key="2">
    <source>
        <dbReference type="EMBL" id="GAA3358497.1"/>
    </source>
</evidence>
<gene>
    <name evidence="1" type="ORF">GCM10020366_10080</name>
    <name evidence="2" type="ORF">GCM10020366_30800</name>
</gene>
<sequence length="143" mass="15804">MAVDQVQRFRLSYGDCDALGIAYFAIYYPWMERAYSSWLHARGLRSAELAAQLGTGTVGVRSAATYLAPVRVFDELACEVVQDRVGTTSYTLGFEFTRDGELVVHGRMTFACRDPEGAKAPVPPRLRELIAQLRPGRTGPDEG</sequence>
<dbReference type="Gene3D" id="3.10.129.10">
    <property type="entry name" value="Hotdog Thioesterase"/>
    <property type="match status" value="1"/>
</dbReference>
<dbReference type="EMBL" id="BAAAYK010000038">
    <property type="protein sequence ID" value="GAA3358497.1"/>
    <property type="molecule type" value="Genomic_DNA"/>
</dbReference>
<dbReference type="Pfam" id="PF13279">
    <property type="entry name" value="4HBT_2"/>
    <property type="match status" value="1"/>
</dbReference>
<dbReference type="Proteomes" id="UP001500483">
    <property type="component" value="Unassembled WGS sequence"/>
</dbReference>
<reference evidence="3" key="2">
    <citation type="journal article" date="2019" name="Int. J. Syst. Evol. Microbiol.">
        <title>The Global Catalogue of Microorganisms (GCM) 10K type strain sequencing project: providing services to taxonomists for standard genome sequencing and annotation.</title>
        <authorList>
            <consortium name="The Broad Institute Genomics Platform"/>
            <consortium name="The Broad Institute Genome Sequencing Center for Infectious Disease"/>
            <person name="Wu L."/>
            <person name="Ma J."/>
        </authorList>
    </citation>
    <scope>NUCLEOTIDE SEQUENCE [LARGE SCALE GENOMIC DNA]</scope>
    <source>
        <strain evidence="3">JCM 9687</strain>
    </source>
</reference>
<dbReference type="CDD" id="cd00586">
    <property type="entry name" value="4HBT"/>
    <property type="match status" value="1"/>
</dbReference>